<dbReference type="RefSeq" id="WP_092075540.1">
    <property type="nucleotide sequence ID" value="NZ_FNAQ01000001.1"/>
</dbReference>
<gene>
    <name evidence="1" type="ORF">SAMN05661003_101308</name>
</gene>
<keyword evidence="2" id="KW-1185">Reference proteome</keyword>
<dbReference type="InterPro" id="IPR050767">
    <property type="entry name" value="Sel1_AlgK"/>
</dbReference>
<dbReference type="Gene3D" id="1.25.40.10">
    <property type="entry name" value="Tetratricopeptide repeat domain"/>
    <property type="match status" value="1"/>
</dbReference>
<dbReference type="PANTHER" id="PTHR11102">
    <property type="entry name" value="SEL-1-LIKE PROTEIN"/>
    <property type="match status" value="1"/>
</dbReference>
<proteinExistence type="predicted"/>
<evidence type="ECO:0000313" key="1">
    <source>
        <dbReference type="EMBL" id="SDD78769.1"/>
    </source>
</evidence>
<organism evidence="1 2">
    <name type="scientific">Desulfuromonas thiophila</name>
    <dbReference type="NCBI Taxonomy" id="57664"/>
    <lineage>
        <taxon>Bacteria</taxon>
        <taxon>Pseudomonadati</taxon>
        <taxon>Thermodesulfobacteriota</taxon>
        <taxon>Desulfuromonadia</taxon>
        <taxon>Desulfuromonadales</taxon>
        <taxon>Desulfuromonadaceae</taxon>
        <taxon>Desulfuromonas</taxon>
    </lineage>
</organism>
<name>A0A1G6XKN8_9BACT</name>
<dbReference type="Proteomes" id="UP000243205">
    <property type="component" value="Unassembled WGS sequence"/>
</dbReference>
<reference evidence="2" key="1">
    <citation type="submission" date="2016-10" db="EMBL/GenBank/DDBJ databases">
        <authorList>
            <person name="Varghese N."/>
            <person name="Submissions S."/>
        </authorList>
    </citation>
    <scope>NUCLEOTIDE SEQUENCE [LARGE SCALE GENOMIC DNA]</scope>
    <source>
        <strain evidence="2">DSM 8987</strain>
    </source>
</reference>
<dbReference type="InterPro" id="IPR006597">
    <property type="entry name" value="Sel1-like"/>
</dbReference>
<dbReference type="OrthoDB" id="5397369at2"/>
<dbReference type="SMART" id="SM00671">
    <property type="entry name" value="SEL1"/>
    <property type="match status" value="3"/>
</dbReference>
<dbReference type="PANTHER" id="PTHR11102:SF160">
    <property type="entry name" value="ERAD-ASSOCIATED E3 UBIQUITIN-PROTEIN LIGASE COMPONENT HRD3"/>
    <property type="match status" value="1"/>
</dbReference>
<dbReference type="AlphaFoldDB" id="A0A1G6XKN8"/>
<evidence type="ECO:0000313" key="2">
    <source>
        <dbReference type="Proteomes" id="UP000243205"/>
    </source>
</evidence>
<protein>
    <submittedName>
        <fullName evidence="1">Sel1 repeat-containing protein</fullName>
    </submittedName>
</protein>
<accession>A0A1G6XKN8</accession>
<dbReference type="EMBL" id="FNAQ01000001">
    <property type="protein sequence ID" value="SDD78769.1"/>
    <property type="molecule type" value="Genomic_DNA"/>
</dbReference>
<dbReference type="STRING" id="57664.SAMN05661003_101308"/>
<dbReference type="Pfam" id="PF08238">
    <property type="entry name" value="Sel1"/>
    <property type="match status" value="3"/>
</dbReference>
<sequence>MTARKRLLLNSLFFFVCVAIATAAILYNYSYKVCWRCDTQDYYQRGKEFVCRAETELQETGIDFLRLAAERGWPQAKILLAESYSNHLPDGYQPLDHHASHCLNGQLGDNAVAARALFNDGYQALRAQKANDSQLLYNMGLLYNATILAGDQPDQLALQCFEQAAEAGHQAARLHLARHFHQRSDYPRASHWLLLAAEAGSDPAPALQLGDYHFYGRGLEQDYNKAVNWYRQALKIAKQQAARQPQAERAAVEDEPRARIDMALRKLQQNRHLTPLTLGYRVVGDANRFEVLCDGHDGPIGTIERDPQGLVARLASDLELPVGVATAHKTFGSLDAATDWLLQTYGRSRHGSSKKFYFQLQR</sequence>
<dbReference type="InterPro" id="IPR011990">
    <property type="entry name" value="TPR-like_helical_dom_sf"/>
</dbReference>
<dbReference type="SUPFAM" id="SSF81901">
    <property type="entry name" value="HCP-like"/>
    <property type="match status" value="1"/>
</dbReference>